<name>A0A923MJV5_9FIRM</name>
<dbReference type="Pfam" id="PF00149">
    <property type="entry name" value="Metallophos"/>
    <property type="match status" value="1"/>
</dbReference>
<organism evidence="2 3">
    <name type="scientific">Dysosmobacter segnis</name>
    <dbReference type="NCBI Taxonomy" id="2763042"/>
    <lineage>
        <taxon>Bacteria</taxon>
        <taxon>Bacillati</taxon>
        <taxon>Bacillota</taxon>
        <taxon>Clostridia</taxon>
        <taxon>Eubacteriales</taxon>
        <taxon>Oscillospiraceae</taxon>
        <taxon>Dysosmobacter</taxon>
    </lineage>
</organism>
<evidence type="ECO:0000313" key="3">
    <source>
        <dbReference type="Proteomes" id="UP000620327"/>
    </source>
</evidence>
<sequence>MLEEAQEGPYYSEEEVRAHLLEILAPRNQVYITGDTHGQFERVIEFCARREVEPENTFVILGDAGLNYYNDRRDRKKKDQLAQVPITFFCLHGNHEMRPSEELGYEVAEYHGGKVWMQPAYPNILFAIDGEVYDFNGNSCIVIGGAYSVDKYYRLARGWSWFPDEQPSEEIKAKVERVLAERSWKIDIVLSHTGPLKYEPTEVFLPMIDQSTVDKSTEVWLEQIEAKLDYERWYFAHYHTEKEVDKIRIMHNDYTMIPREASVAAEKDMLRRMHRQAEIVEALGLLDDAPNQKNGDDIS</sequence>
<dbReference type="InterPro" id="IPR004843">
    <property type="entry name" value="Calcineurin-like_PHP"/>
</dbReference>
<keyword evidence="3" id="KW-1185">Reference proteome</keyword>
<dbReference type="AlphaFoldDB" id="A0A923MJV5"/>
<dbReference type="Proteomes" id="UP000620327">
    <property type="component" value="Unassembled WGS sequence"/>
</dbReference>
<protein>
    <submittedName>
        <fullName evidence="2">Metallophosphoesterase</fullName>
    </submittedName>
</protein>
<evidence type="ECO:0000259" key="1">
    <source>
        <dbReference type="Pfam" id="PF00149"/>
    </source>
</evidence>
<reference evidence="2" key="1">
    <citation type="submission" date="2020-08" db="EMBL/GenBank/DDBJ databases">
        <title>Genome public.</title>
        <authorList>
            <person name="Liu C."/>
            <person name="Sun Q."/>
        </authorList>
    </citation>
    <scope>NUCLEOTIDE SEQUENCE</scope>
    <source>
        <strain evidence="2">BX15</strain>
    </source>
</reference>
<comment type="caution">
    <text evidence="2">The sequence shown here is derived from an EMBL/GenBank/DDBJ whole genome shotgun (WGS) entry which is preliminary data.</text>
</comment>
<dbReference type="InterPro" id="IPR029052">
    <property type="entry name" value="Metallo-depent_PP-like"/>
</dbReference>
<dbReference type="GO" id="GO:0016787">
    <property type="term" value="F:hydrolase activity"/>
    <property type="evidence" value="ECO:0007669"/>
    <property type="project" value="InterPro"/>
</dbReference>
<gene>
    <name evidence="2" type="ORF">H8Z83_13360</name>
</gene>
<accession>A0A923MJV5</accession>
<evidence type="ECO:0000313" key="2">
    <source>
        <dbReference type="EMBL" id="MBC5771286.1"/>
    </source>
</evidence>
<dbReference type="EMBL" id="JACOQI010000015">
    <property type="protein sequence ID" value="MBC5771286.1"/>
    <property type="molecule type" value="Genomic_DNA"/>
</dbReference>
<proteinExistence type="predicted"/>
<dbReference type="SUPFAM" id="SSF56300">
    <property type="entry name" value="Metallo-dependent phosphatases"/>
    <property type="match status" value="1"/>
</dbReference>
<dbReference type="Gene3D" id="3.60.21.10">
    <property type="match status" value="1"/>
</dbReference>
<feature type="domain" description="Calcineurin-like phosphoesterase" evidence="1">
    <location>
        <begin position="30"/>
        <end position="239"/>
    </location>
</feature>